<dbReference type="Pfam" id="PF00155">
    <property type="entry name" value="Aminotran_1_2"/>
    <property type="match status" value="2"/>
</dbReference>
<accession>A0A9P6AE28</accession>
<keyword evidence="8" id="KW-1185">Reference proteome</keyword>
<reference evidence="7" key="1">
    <citation type="journal article" date="2020" name="Nat. Commun.">
        <title>Large-scale genome sequencing of mycorrhizal fungi provides insights into the early evolution of symbiotic traits.</title>
        <authorList>
            <person name="Miyauchi S."/>
            <person name="Kiss E."/>
            <person name="Kuo A."/>
            <person name="Drula E."/>
            <person name="Kohler A."/>
            <person name="Sanchez-Garcia M."/>
            <person name="Morin E."/>
            <person name="Andreopoulos B."/>
            <person name="Barry K.W."/>
            <person name="Bonito G."/>
            <person name="Buee M."/>
            <person name="Carver A."/>
            <person name="Chen C."/>
            <person name="Cichocki N."/>
            <person name="Clum A."/>
            <person name="Culley D."/>
            <person name="Crous P.W."/>
            <person name="Fauchery L."/>
            <person name="Girlanda M."/>
            <person name="Hayes R.D."/>
            <person name="Keri Z."/>
            <person name="LaButti K."/>
            <person name="Lipzen A."/>
            <person name="Lombard V."/>
            <person name="Magnuson J."/>
            <person name="Maillard F."/>
            <person name="Murat C."/>
            <person name="Nolan M."/>
            <person name="Ohm R.A."/>
            <person name="Pangilinan J."/>
            <person name="Pereira M.F."/>
            <person name="Perotto S."/>
            <person name="Peter M."/>
            <person name="Pfister S."/>
            <person name="Riley R."/>
            <person name="Sitrit Y."/>
            <person name="Stielow J.B."/>
            <person name="Szollosi G."/>
            <person name="Zifcakova L."/>
            <person name="Stursova M."/>
            <person name="Spatafora J.W."/>
            <person name="Tedersoo L."/>
            <person name="Vaario L.M."/>
            <person name="Yamada A."/>
            <person name="Yan M."/>
            <person name="Wang P."/>
            <person name="Xu J."/>
            <person name="Bruns T."/>
            <person name="Baldrian P."/>
            <person name="Vilgalys R."/>
            <person name="Dunand C."/>
            <person name="Henrissat B."/>
            <person name="Grigoriev I.V."/>
            <person name="Hibbett D."/>
            <person name="Nagy L.G."/>
            <person name="Martin F.M."/>
        </authorList>
    </citation>
    <scope>NUCLEOTIDE SEQUENCE</scope>
    <source>
        <strain evidence="7">UP504</strain>
    </source>
</reference>
<evidence type="ECO:0000313" key="7">
    <source>
        <dbReference type="EMBL" id="KAF9504034.1"/>
    </source>
</evidence>
<organism evidence="7 8">
    <name type="scientific">Hydnum rufescens UP504</name>
    <dbReference type="NCBI Taxonomy" id="1448309"/>
    <lineage>
        <taxon>Eukaryota</taxon>
        <taxon>Fungi</taxon>
        <taxon>Dikarya</taxon>
        <taxon>Basidiomycota</taxon>
        <taxon>Agaricomycotina</taxon>
        <taxon>Agaricomycetes</taxon>
        <taxon>Cantharellales</taxon>
        <taxon>Hydnaceae</taxon>
        <taxon>Hydnum</taxon>
    </lineage>
</organism>
<protein>
    <recommendedName>
        <fullName evidence="6">Aminotransferase class I/classII large domain-containing protein</fullName>
    </recommendedName>
</protein>
<dbReference type="Gene3D" id="3.40.640.10">
    <property type="entry name" value="Type I PLP-dependent aspartate aminotransferase-like (Major domain)"/>
    <property type="match status" value="1"/>
</dbReference>
<keyword evidence="3" id="KW-0032">Aminotransferase</keyword>
<comment type="cofactor">
    <cofactor evidence="1">
        <name>pyridoxal 5'-phosphate</name>
        <dbReference type="ChEBI" id="CHEBI:597326"/>
    </cofactor>
</comment>
<proteinExistence type="inferred from homology"/>
<evidence type="ECO:0000256" key="2">
    <source>
        <dbReference type="ARBA" id="ARBA00007441"/>
    </source>
</evidence>
<feature type="domain" description="Aminotransferase class I/classII large" evidence="6">
    <location>
        <begin position="65"/>
        <end position="151"/>
    </location>
</feature>
<dbReference type="Proteomes" id="UP000886523">
    <property type="component" value="Unassembled WGS sequence"/>
</dbReference>
<evidence type="ECO:0000313" key="8">
    <source>
        <dbReference type="Proteomes" id="UP000886523"/>
    </source>
</evidence>
<feature type="domain" description="Aminotransferase class I/classII large" evidence="6">
    <location>
        <begin position="172"/>
        <end position="406"/>
    </location>
</feature>
<dbReference type="AlphaFoldDB" id="A0A9P6AE28"/>
<sequence>MSSLSKTRLVSPIRGLLTLESIPGVLSLLAGKPAQQTFPITSISINVRSQESPSEEITLKIDSQGGQISEALQYGPTNGHKDLVTWLLTLQKHYHGRSEDPSWMLSVGAGSQDLLYKAFLALSNPGDSVLIEAPVYAGVIPLFVSSGVNMVENWPVGKPYPKYLYTVPYGCNPTGATTNLQRRKEVLALARKYKFSSSRYILCLDDPYYLLYYGPEPRPTSYFALEAQDGHGTGVVIRFDSLSKVVSSGLRIGFVSGPAPILRAMSLHTASANLQPSSLAQSVTYALLQHWGISGLDAHTKYVSQFYRERRDVFEAALKKHLDGLVEYTSPVSGMFLWFKLLIPPPAHDLNGEGDSSELIKTKALENGVLALPGTVFFANGQRSAYVRASFSMLDDEQTDEALRRLGEVVRQARGEI</sequence>
<dbReference type="InterPro" id="IPR004839">
    <property type="entry name" value="Aminotransferase_I/II_large"/>
</dbReference>
<dbReference type="CDD" id="cd00609">
    <property type="entry name" value="AAT_like"/>
    <property type="match status" value="1"/>
</dbReference>
<evidence type="ECO:0000256" key="4">
    <source>
        <dbReference type="ARBA" id="ARBA00022679"/>
    </source>
</evidence>
<evidence type="ECO:0000259" key="6">
    <source>
        <dbReference type="Pfam" id="PF00155"/>
    </source>
</evidence>
<gene>
    <name evidence="7" type="ORF">BS47DRAFT_1444236</name>
</gene>
<dbReference type="OrthoDB" id="691673at2759"/>
<dbReference type="EMBL" id="MU129272">
    <property type="protein sequence ID" value="KAF9504034.1"/>
    <property type="molecule type" value="Genomic_DNA"/>
</dbReference>
<dbReference type="FunFam" id="3.90.1150.10:FF:000166">
    <property type="entry name" value="Kynurenine/alpha-aminoadipate aminotransferase, mitochondrial"/>
    <property type="match status" value="1"/>
</dbReference>
<keyword evidence="4" id="KW-0808">Transferase</keyword>
<dbReference type="PANTHER" id="PTHR42790:SF19">
    <property type="entry name" value="KYNURENINE_ALPHA-AMINOADIPATE AMINOTRANSFERASE, MITOCHONDRIAL"/>
    <property type="match status" value="1"/>
</dbReference>
<comment type="caution">
    <text evidence="7">The sequence shown here is derived from an EMBL/GenBank/DDBJ whole genome shotgun (WGS) entry which is preliminary data.</text>
</comment>
<name>A0A9P6AE28_9AGAM</name>
<dbReference type="InterPro" id="IPR050859">
    <property type="entry name" value="Class-I_PLP-dep_aminotransf"/>
</dbReference>
<dbReference type="GO" id="GO:0030170">
    <property type="term" value="F:pyridoxal phosphate binding"/>
    <property type="evidence" value="ECO:0007669"/>
    <property type="project" value="InterPro"/>
</dbReference>
<evidence type="ECO:0000256" key="3">
    <source>
        <dbReference type="ARBA" id="ARBA00022576"/>
    </source>
</evidence>
<keyword evidence="5" id="KW-0663">Pyridoxal phosphate</keyword>
<dbReference type="PANTHER" id="PTHR42790">
    <property type="entry name" value="AMINOTRANSFERASE"/>
    <property type="match status" value="1"/>
</dbReference>
<evidence type="ECO:0000256" key="5">
    <source>
        <dbReference type="ARBA" id="ARBA00022898"/>
    </source>
</evidence>
<dbReference type="InterPro" id="IPR015421">
    <property type="entry name" value="PyrdxlP-dep_Trfase_major"/>
</dbReference>
<dbReference type="InterPro" id="IPR015424">
    <property type="entry name" value="PyrdxlP-dep_Trfase"/>
</dbReference>
<dbReference type="GO" id="GO:0008483">
    <property type="term" value="F:transaminase activity"/>
    <property type="evidence" value="ECO:0007669"/>
    <property type="project" value="UniProtKB-KW"/>
</dbReference>
<dbReference type="GO" id="GO:1901605">
    <property type="term" value="P:alpha-amino acid metabolic process"/>
    <property type="evidence" value="ECO:0007669"/>
    <property type="project" value="TreeGrafter"/>
</dbReference>
<evidence type="ECO:0000256" key="1">
    <source>
        <dbReference type="ARBA" id="ARBA00001933"/>
    </source>
</evidence>
<dbReference type="SUPFAM" id="SSF53383">
    <property type="entry name" value="PLP-dependent transferases"/>
    <property type="match status" value="1"/>
</dbReference>
<comment type="similarity">
    <text evidence="2">Belongs to the class-I pyridoxal-phosphate-dependent aminotransferase family.</text>
</comment>